<accession>A0ACC3CDV9</accession>
<keyword evidence="2" id="KW-1185">Reference proteome</keyword>
<sequence length="156" mass="17668">MSIQHCNTRHLFAKSFRKHGPEHLSTYLTTFKVGDYVDIVANAAVQQGMPYKYYHGKTGRVFTISRTAVGVEVNKKVRGKVLAKRFHVRVEHLKKSRCDEDFKLRVKTNDALSREAHAKGEKAVLPKRQPVGPRPALTVTAPSIELVEPVAYRFIV</sequence>
<dbReference type="EMBL" id="CM020620">
    <property type="protein sequence ID" value="KAK1868181.1"/>
    <property type="molecule type" value="Genomic_DNA"/>
</dbReference>
<evidence type="ECO:0000313" key="2">
    <source>
        <dbReference type="Proteomes" id="UP000798662"/>
    </source>
</evidence>
<name>A0ACC3CDV9_PYRYE</name>
<protein>
    <submittedName>
        <fullName evidence="1">Uncharacterized protein</fullName>
    </submittedName>
</protein>
<reference evidence="1" key="1">
    <citation type="submission" date="2019-11" db="EMBL/GenBank/DDBJ databases">
        <title>Nori genome reveals adaptations in red seaweeds to the harsh intertidal environment.</title>
        <authorList>
            <person name="Wang D."/>
            <person name="Mao Y."/>
        </authorList>
    </citation>
    <scope>NUCLEOTIDE SEQUENCE</scope>
    <source>
        <tissue evidence="1">Gametophyte</tissue>
    </source>
</reference>
<gene>
    <name evidence="1" type="ORF">I4F81_010675</name>
</gene>
<dbReference type="Proteomes" id="UP000798662">
    <property type="component" value="Chromosome 3"/>
</dbReference>
<evidence type="ECO:0000313" key="1">
    <source>
        <dbReference type="EMBL" id="KAK1868181.1"/>
    </source>
</evidence>
<comment type="caution">
    <text evidence="1">The sequence shown here is derived from an EMBL/GenBank/DDBJ whole genome shotgun (WGS) entry which is preliminary data.</text>
</comment>
<proteinExistence type="predicted"/>
<organism evidence="1 2">
    <name type="scientific">Pyropia yezoensis</name>
    <name type="common">Susabi-nori</name>
    <name type="synonym">Porphyra yezoensis</name>
    <dbReference type="NCBI Taxonomy" id="2788"/>
    <lineage>
        <taxon>Eukaryota</taxon>
        <taxon>Rhodophyta</taxon>
        <taxon>Bangiophyceae</taxon>
        <taxon>Bangiales</taxon>
        <taxon>Bangiaceae</taxon>
        <taxon>Pyropia</taxon>
    </lineage>
</organism>